<evidence type="ECO:0008006" key="4">
    <source>
        <dbReference type="Google" id="ProtNLM"/>
    </source>
</evidence>
<evidence type="ECO:0000256" key="1">
    <source>
        <dbReference type="SAM" id="SignalP"/>
    </source>
</evidence>
<reference evidence="2 3" key="1">
    <citation type="submission" date="2019-10" db="EMBL/GenBank/DDBJ databases">
        <title>Extracellular Electron Transfer in a Candidatus Methanoperedens spp. Enrichment Culture.</title>
        <authorList>
            <person name="Berger S."/>
            <person name="Rangel Shaw D."/>
            <person name="Berben T."/>
            <person name="In 'T Zandt M."/>
            <person name="Frank J."/>
            <person name="Reimann J."/>
            <person name="Jetten M.S.M."/>
            <person name="Welte C.U."/>
        </authorList>
    </citation>
    <scope>NUCLEOTIDE SEQUENCE [LARGE SCALE GENOMIC DNA]</scope>
    <source>
        <strain evidence="2">SB12</strain>
    </source>
</reference>
<name>A0A833H350_9LEPT</name>
<evidence type="ECO:0000313" key="2">
    <source>
        <dbReference type="EMBL" id="KAB2933917.1"/>
    </source>
</evidence>
<sequence length="212" mass="22970">MEKKDTRMLSRGLPFRRAITAIALLAVMLSCTNAKDEGELTVLGPDGGYTYFKGDLNMNLMSNCGTATAQTTTGSGSGSSTTKNLWDIESYFIFTYGEFIFTRFTYSKLKNSYSLTPSTTSTSTCNTIDGIYCNASGTLTCETADSVRCGGTKSFIFSGGTPATVFQAVTGTVDYQMNVDESNNVVRNADLEFEMIDKSGRILQGEIHCYAP</sequence>
<keyword evidence="1" id="KW-0732">Signal</keyword>
<gene>
    <name evidence="2" type="ORF">F9K24_05475</name>
</gene>
<dbReference type="AlphaFoldDB" id="A0A833H350"/>
<organism evidence="2 3">
    <name type="scientific">Leptonema illini</name>
    <dbReference type="NCBI Taxonomy" id="183"/>
    <lineage>
        <taxon>Bacteria</taxon>
        <taxon>Pseudomonadati</taxon>
        <taxon>Spirochaetota</taxon>
        <taxon>Spirochaetia</taxon>
        <taxon>Leptospirales</taxon>
        <taxon>Leptospiraceae</taxon>
        <taxon>Leptonema</taxon>
    </lineage>
</organism>
<proteinExistence type="predicted"/>
<protein>
    <recommendedName>
        <fullName evidence="4">Lipoprotein</fullName>
    </recommendedName>
</protein>
<dbReference type="EMBL" id="WBUI01000004">
    <property type="protein sequence ID" value="KAB2933917.1"/>
    <property type="molecule type" value="Genomic_DNA"/>
</dbReference>
<dbReference type="Proteomes" id="UP000460298">
    <property type="component" value="Unassembled WGS sequence"/>
</dbReference>
<feature type="signal peptide" evidence="1">
    <location>
        <begin position="1"/>
        <end position="34"/>
    </location>
</feature>
<feature type="chain" id="PRO_5032832662" description="Lipoprotein" evidence="1">
    <location>
        <begin position="35"/>
        <end position="212"/>
    </location>
</feature>
<accession>A0A833H350</accession>
<comment type="caution">
    <text evidence="2">The sequence shown here is derived from an EMBL/GenBank/DDBJ whole genome shotgun (WGS) entry which is preliminary data.</text>
</comment>
<evidence type="ECO:0000313" key="3">
    <source>
        <dbReference type="Proteomes" id="UP000460298"/>
    </source>
</evidence>
<dbReference type="PROSITE" id="PS51257">
    <property type="entry name" value="PROKAR_LIPOPROTEIN"/>
    <property type="match status" value="1"/>
</dbReference>